<name>A0A4R6XI85_9GAMM</name>
<evidence type="ECO:0000313" key="2">
    <source>
        <dbReference type="Proteomes" id="UP000295724"/>
    </source>
</evidence>
<organism evidence="1 2">
    <name type="scientific">Marinicella litoralis</name>
    <dbReference type="NCBI Taxonomy" id="644220"/>
    <lineage>
        <taxon>Bacteria</taxon>
        <taxon>Pseudomonadati</taxon>
        <taxon>Pseudomonadota</taxon>
        <taxon>Gammaproteobacteria</taxon>
        <taxon>Lysobacterales</taxon>
        <taxon>Marinicellaceae</taxon>
        <taxon>Marinicella</taxon>
    </lineage>
</organism>
<dbReference type="EMBL" id="SNZB01000006">
    <property type="protein sequence ID" value="TDR17554.1"/>
    <property type="molecule type" value="Genomic_DNA"/>
</dbReference>
<proteinExistence type="predicted"/>
<reference evidence="1 2" key="1">
    <citation type="submission" date="2019-03" db="EMBL/GenBank/DDBJ databases">
        <title>Genomic Encyclopedia of Type Strains, Phase IV (KMG-IV): sequencing the most valuable type-strain genomes for metagenomic binning, comparative biology and taxonomic classification.</title>
        <authorList>
            <person name="Goeker M."/>
        </authorList>
    </citation>
    <scope>NUCLEOTIDE SEQUENCE [LARGE SCALE GENOMIC DNA]</scope>
    <source>
        <strain evidence="1 2">DSM 25488</strain>
    </source>
</reference>
<gene>
    <name evidence="1" type="ORF">C8D91_2613</name>
</gene>
<evidence type="ECO:0000313" key="1">
    <source>
        <dbReference type="EMBL" id="TDR17554.1"/>
    </source>
</evidence>
<dbReference type="AlphaFoldDB" id="A0A4R6XI85"/>
<protein>
    <submittedName>
        <fullName evidence="1">Uncharacterized protein</fullName>
    </submittedName>
</protein>
<accession>A0A4R6XI85</accession>
<dbReference type="Proteomes" id="UP000295724">
    <property type="component" value="Unassembled WGS sequence"/>
</dbReference>
<comment type="caution">
    <text evidence="1">The sequence shown here is derived from an EMBL/GenBank/DDBJ whole genome shotgun (WGS) entry which is preliminary data.</text>
</comment>
<sequence>MADIDSNYIQVSAYNKFMSNKLKVHLDFGQFNSIWKSKDTQLRGRDGKMIQFNSVAQLLNYMTENGYELISFNTYAIDNALGHTVYSNMLLKKIKK</sequence>
<keyword evidence="2" id="KW-1185">Reference proteome</keyword>